<protein>
    <submittedName>
        <fullName evidence="2">Molybdenum cofactor cytidylyltransferase</fullName>
    </submittedName>
</protein>
<accession>A0A1W2BK80</accession>
<dbReference type="Proteomes" id="UP000192360">
    <property type="component" value="Unassembled WGS sequence"/>
</dbReference>
<reference evidence="2 3" key="1">
    <citation type="submission" date="2017-04" db="EMBL/GenBank/DDBJ databases">
        <authorList>
            <person name="Afonso C.L."/>
            <person name="Miller P.J."/>
            <person name="Scott M.A."/>
            <person name="Spackman E."/>
            <person name="Goraichik I."/>
            <person name="Dimitrov K.M."/>
            <person name="Suarez D.L."/>
            <person name="Swayne D.E."/>
        </authorList>
    </citation>
    <scope>NUCLEOTIDE SEQUENCE [LARGE SCALE GENOMIC DNA]</scope>
    <source>
        <strain evidence="2 3">DSM 21164</strain>
    </source>
</reference>
<dbReference type="CDD" id="cd04182">
    <property type="entry name" value="GT_2_like_f"/>
    <property type="match status" value="1"/>
</dbReference>
<name>A0A1W2BK80_9FLAO</name>
<dbReference type="RefSeq" id="WP_084061803.1">
    <property type="nucleotide sequence ID" value="NZ_FWXO01000004.1"/>
</dbReference>
<dbReference type="SUPFAM" id="SSF53448">
    <property type="entry name" value="Nucleotide-diphospho-sugar transferases"/>
    <property type="match status" value="1"/>
</dbReference>
<dbReference type="EMBL" id="FWXO01000004">
    <property type="protein sequence ID" value="SMC73387.1"/>
    <property type="molecule type" value="Genomic_DNA"/>
</dbReference>
<feature type="domain" description="MobA-like NTP transferase" evidence="1">
    <location>
        <begin position="6"/>
        <end position="169"/>
    </location>
</feature>
<gene>
    <name evidence="2" type="ORF">SAMN05660703_2479</name>
</gene>
<keyword evidence="2" id="KW-0808">Transferase</keyword>
<dbReference type="OrthoDB" id="9779263at2"/>
<keyword evidence="3" id="KW-1185">Reference proteome</keyword>
<dbReference type="AlphaFoldDB" id="A0A1W2BK80"/>
<sequence>MCKVAAIILAAGASSRMEDHIKQVLPWGSATLLEHAIIEVSNSKVSKTYVILGANFDAICSKVALANYHIVYNKDWAKGLGSSIAKGVSYIMETEENYDAVLIALADQPLLSTTYFYDLLLLFKSSKNELVSTNYGTKKGVPAIFGKRYFSSLATLDKDNGASEIIKNTVHSSINGQNNTMDIDTWDDYKALLKIKK</sequence>
<dbReference type="InterPro" id="IPR025877">
    <property type="entry name" value="MobA-like_NTP_Trfase"/>
</dbReference>
<dbReference type="STRING" id="504486.SAMN05660703_2479"/>
<dbReference type="InterPro" id="IPR029044">
    <property type="entry name" value="Nucleotide-diphossugar_trans"/>
</dbReference>
<organism evidence="2 3">
    <name type="scientific">Cellulophaga tyrosinoxydans</name>
    <dbReference type="NCBI Taxonomy" id="504486"/>
    <lineage>
        <taxon>Bacteria</taxon>
        <taxon>Pseudomonadati</taxon>
        <taxon>Bacteroidota</taxon>
        <taxon>Flavobacteriia</taxon>
        <taxon>Flavobacteriales</taxon>
        <taxon>Flavobacteriaceae</taxon>
        <taxon>Cellulophaga</taxon>
    </lineage>
</organism>
<dbReference type="PANTHER" id="PTHR43777:SF1">
    <property type="entry name" value="MOLYBDENUM COFACTOR CYTIDYLYLTRANSFERASE"/>
    <property type="match status" value="1"/>
</dbReference>
<dbReference type="Gene3D" id="3.90.550.10">
    <property type="entry name" value="Spore Coat Polysaccharide Biosynthesis Protein SpsA, Chain A"/>
    <property type="match status" value="1"/>
</dbReference>
<evidence type="ECO:0000313" key="2">
    <source>
        <dbReference type="EMBL" id="SMC73387.1"/>
    </source>
</evidence>
<dbReference type="GO" id="GO:0016779">
    <property type="term" value="F:nucleotidyltransferase activity"/>
    <property type="evidence" value="ECO:0007669"/>
    <property type="project" value="UniProtKB-KW"/>
</dbReference>
<proteinExistence type="predicted"/>
<evidence type="ECO:0000259" key="1">
    <source>
        <dbReference type="Pfam" id="PF12804"/>
    </source>
</evidence>
<dbReference type="Pfam" id="PF12804">
    <property type="entry name" value="NTP_transf_3"/>
    <property type="match status" value="1"/>
</dbReference>
<evidence type="ECO:0000313" key="3">
    <source>
        <dbReference type="Proteomes" id="UP000192360"/>
    </source>
</evidence>
<keyword evidence="2" id="KW-0548">Nucleotidyltransferase</keyword>
<dbReference type="PANTHER" id="PTHR43777">
    <property type="entry name" value="MOLYBDENUM COFACTOR CYTIDYLYLTRANSFERASE"/>
    <property type="match status" value="1"/>
</dbReference>